<evidence type="ECO:0000313" key="2">
    <source>
        <dbReference type="EMBL" id="GCD95843.1"/>
    </source>
</evidence>
<organism evidence="2 3">
    <name type="scientific">Embleya hyalina</name>
    <dbReference type="NCBI Taxonomy" id="516124"/>
    <lineage>
        <taxon>Bacteria</taxon>
        <taxon>Bacillati</taxon>
        <taxon>Actinomycetota</taxon>
        <taxon>Actinomycetes</taxon>
        <taxon>Kitasatosporales</taxon>
        <taxon>Streptomycetaceae</taxon>
        <taxon>Embleya</taxon>
    </lineage>
</organism>
<proteinExistence type="predicted"/>
<reference evidence="2 3" key="1">
    <citation type="submission" date="2018-12" db="EMBL/GenBank/DDBJ databases">
        <title>Draft genome sequence of Embleya hyalina NBRC 13850T.</title>
        <authorList>
            <person name="Komaki H."/>
            <person name="Hosoyama A."/>
            <person name="Kimura A."/>
            <person name="Ichikawa N."/>
            <person name="Tamura T."/>
        </authorList>
    </citation>
    <scope>NUCLEOTIDE SEQUENCE [LARGE SCALE GENOMIC DNA]</scope>
    <source>
        <strain evidence="2 3">NBRC 13850</strain>
    </source>
</reference>
<dbReference type="AlphaFoldDB" id="A0A401YMJ2"/>
<keyword evidence="3" id="KW-1185">Reference proteome</keyword>
<protein>
    <recommendedName>
        <fullName evidence="4">Transmembrane protein</fullName>
    </recommendedName>
</protein>
<evidence type="ECO:0000313" key="3">
    <source>
        <dbReference type="Proteomes" id="UP000286931"/>
    </source>
</evidence>
<comment type="caution">
    <text evidence="2">The sequence shown here is derived from an EMBL/GenBank/DDBJ whole genome shotgun (WGS) entry which is preliminary data.</text>
</comment>
<dbReference type="EMBL" id="BIFH01000019">
    <property type="protein sequence ID" value="GCD95843.1"/>
    <property type="molecule type" value="Genomic_DNA"/>
</dbReference>
<sequence>MNGSGPRAHRTLARMRRRIRALLGREPLYRRCDVVHLRSTLALTLLALILVPLVVLAAVHAQARSGEATRNRQLAHKHQVSAVLLVKPPTVAEPGAETVSAGVRWVAADGTAHTDDAPVPLGGEAGDTTRIWLDVEGRPTTPPPTHSAIVDNAITTGMLVLAASLLVTAGVFALERLLISRRRDHGWEREWAAVEPGWTGRIEH</sequence>
<dbReference type="PANTHER" id="PTHR42305">
    <property type="entry name" value="MEMBRANE PROTEIN RV1733C-RELATED"/>
    <property type="match status" value="1"/>
</dbReference>
<keyword evidence="1" id="KW-0472">Membrane</keyword>
<evidence type="ECO:0008006" key="4">
    <source>
        <dbReference type="Google" id="ProtNLM"/>
    </source>
</evidence>
<accession>A0A401YMJ2</accession>
<dbReference type="PANTHER" id="PTHR42305:SF1">
    <property type="entry name" value="MEMBRANE PROTEIN RV1733C-RELATED"/>
    <property type="match status" value="1"/>
</dbReference>
<name>A0A401YMJ2_9ACTN</name>
<dbReference type="Proteomes" id="UP000286931">
    <property type="component" value="Unassembled WGS sequence"/>
</dbReference>
<evidence type="ECO:0000256" key="1">
    <source>
        <dbReference type="SAM" id="Phobius"/>
    </source>
</evidence>
<feature type="transmembrane region" description="Helical" evidence="1">
    <location>
        <begin position="153"/>
        <end position="174"/>
    </location>
</feature>
<keyword evidence="1" id="KW-0812">Transmembrane</keyword>
<dbReference type="InterPro" id="IPR039708">
    <property type="entry name" value="MT1774/Rv1733c-like"/>
</dbReference>
<gene>
    <name evidence="2" type="ORF">EHYA_03527</name>
</gene>
<keyword evidence="1" id="KW-1133">Transmembrane helix</keyword>